<keyword evidence="1" id="KW-0547">Nucleotide-binding</keyword>
<protein>
    <submittedName>
        <fullName evidence="10">Predicted protein</fullName>
    </submittedName>
</protein>
<evidence type="ECO:0000256" key="3">
    <source>
        <dbReference type="ARBA" id="ARBA00022833"/>
    </source>
</evidence>
<dbReference type="EMBL" id="GG663743">
    <property type="protein sequence ID" value="EEH54888.1"/>
    <property type="molecule type" value="Genomic_DNA"/>
</dbReference>
<dbReference type="Pfam" id="PF02492">
    <property type="entry name" value="cobW"/>
    <property type="match status" value="1"/>
</dbReference>
<comment type="catalytic activity">
    <reaction evidence="7">
        <text>GTP + H2O = GDP + phosphate + H(+)</text>
        <dbReference type="Rhea" id="RHEA:19669"/>
        <dbReference type="ChEBI" id="CHEBI:15377"/>
        <dbReference type="ChEBI" id="CHEBI:15378"/>
        <dbReference type="ChEBI" id="CHEBI:37565"/>
        <dbReference type="ChEBI" id="CHEBI:43474"/>
        <dbReference type="ChEBI" id="CHEBI:58189"/>
    </reaction>
    <physiologicalReaction direction="left-to-right" evidence="7">
        <dbReference type="Rhea" id="RHEA:19670"/>
    </physiologicalReaction>
</comment>
<evidence type="ECO:0000256" key="5">
    <source>
        <dbReference type="ARBA" id="ARBA00023186"/>
    </source>
</evidence>
<dbReference type="PANTHER" id="PTHR13748:SF31">
    <property type="entry name" value="ZINC-REGULATED GTPASE METALLOPROTEIN ACTIVATOR 1A-RELATED"/>
    <property type="match status" value="1"/>
</dbReference>
<dbReference type="InterPro" id="IPR027417">
    <property type="entry name" value="P-loop_NTPase"/>
</dbReference>
<dbReference type="Proteomes" id="UP000001876">
    <property type="component" value="Unassembled WGS sequence"/>
</dbReference>
<gene>
    <name evidence="10" type="ORF">MICPUCDRAFT_4421</name>
</gene>
<dbReference type="Pfam" id="PF07683">
    <property type="entry name" value="CobW_C"/>
    <property type="match status" value="1"/>
</dbReference>
<dbReference type="PANTHER" id="PTHR13748">
    <property type="entry name" value="COBW-RELATED"/>
    <property type="match status" value="1"/>
</dbReference>
<proteinExistence type="inferred from homology"/>
<feature type="domain" description="CobW/HypB/UreG nucleotide-binding" evidence="8">
    <location>
        <begin position="7"/>
        <end position="197"/>
    </location>
</feature>
<dbReference type="GO" id="GO:0005737">
    <property type="term" value="C:cytoplasm"/>
    <property type="evidence" value="ECO:0007669"/>
    <property type="project" value="TreeGrafter"/>
</dbReference>
<sequence length="329" mass="35501">DMPPTGITVVTGFLGAGKTTLVNYVLNADHGYRIAVILNEFGAELGVEKMLVQDKKGGDDDAAVEEWVEMNNGCVCCTVKGSLIQTIDSLMERRARSGKKFDFILLETTGLADPGPVAQELWVDDELLEEDGAVLDAVVTLVDASNIAKQLREGKEAALQIAHADVIVLNKLDLVSESDADEIERTLSTMNAEAKIVRSTRSVVALEHVLNQGAATGRGFWAKGVERYMPGNVAASAVHDAGIRTVCLAVEGRIDVRKFETWLEGLLWEGTKLAVLRAKGVLFAHDDDGATEAKKILQAVREVYEITPGPPSEPGERELNKVVLIGRGL</sequence>
<dbReference type="InterPro" id="IPR003495">
    <property type="entry name" value="CobW/HypB/UreG_nucleotide-bd"/>
</dbReference>
<feature type="non-terminal residue" evidence="10">
    <location>
        <position position="329"/>
    </location>
</feature>
<comment type="similarity">
    <text evidence="6">Belongs to the SIMIBI class G3E GTPase family. ZNG1 subfamily.</text>
</comment>
<evidence type="ECO:0000256" key="7">
    <source>
        <dbReference type="ARBA" id="ARBA00049117"/>
    </source>
</evidence>
<reference evidence="10 11" key="1">
    <citation type="journal article" date="2009" name="Science">
        <title>Green evolution and dynamic adaptations revealed by genomes of the marine picoeukaryotes Micromonas.</title>
        <authorList>
            <person name="Worden A.Z."/>
            <person name="Lee J.H."/>
            <person name="Mock T."/>
            <person name="Rouze P."/>
            <person name="Simmons M.P."/>
            <person name="Aerts A.L."/>
            <person name="Allen A.E."/>
            <person name="Cuvelier M.L."/>
            <person name="Derelle E."/>
            <person name="Everett M.V."/>
            <person name="Foulon E."/>
            <person name="Grimwood J."/>
            <person name="Gundlach H."/>
            <person name="Henrissat B."/>
            <person name="Napoli C."/>
            <person name="McDonald S.M."/>
            <person name="Parker M.S."/>
            <person name="Rombauts S."/>
            <person name="Salamov A."/>
            <person name="Von Dassow P."/>
            <person name="Badger J.H."/>
            <person name="Coutinho P.M."/>
            <person name="Demir E."/>
            <person name="Dubchak I."/>
            <person name="Gentemann C."/>
            <person name="Eikrem W."/>
            <person name="Gready J.E."/>
            <person name="John U."/>
            <person name="Lanier W."/>
            <person name="Lindquist E.A."/>
            <person name="Lucas S."/>
            <person name="Mayer K.F."/>
            <person name="Moreau H."/>
            <person name="Not F."/>
            <person name="Otillar R."/>
            <person name="Panaud O."/>
            <person name="Pangilinan J."/>
            <person name="Paulsen I."/>
            <person name="Piegu B."/>
            <person name="Poliakov A."/>
            <person name="Robbens S."/>
            <person name="Schmutz J."/>
            <person name="Toulza E."/>
            <person name="Wyss T."/>
            <person name="Zelensky A."/>
            <person name="Zhou K."/>
            <person name="Armbrust E.V."/>
            <person name="Bhattacharya D."/>
            <person name="Goodenough U.W."/>
            <person name="Van de Peer Y."/>
            <person name="Grigoriev I.V."/>
        </authorList>
    </citation>
    <scope>NUCLEOTIDE SEQUENCE [LARGE SCALE GENOMIC DNA]</scope>
    <source>
        <strain evidence="10 11">CCMP1545</strain>
    </source>
</reference>
<keyword evidence="2" id="KW-0378">Hydrolase</keyword>
<evidence type="ECO:0000313" key="10">
    <source>
        <dbReference type="EMBL" id="EEH54888.1"/>
    </source>
</evidence>
<evidence type="ECO:0000313" key="11">
    <source>
        <dbReference type="Proteomes" id="UP000001876"/>
    </source>
</evidence>
<dbReference type="eggNOG" id="KOG2743">
    <property type="taxonomic scope" value="Eukaryota"/>
</dbReference>
<dbReference type="SUPFAM" id="SSF52540">
    <property type="entry name" value="P-loop containing nucleoside triphosphate hydrolases"/>
    <property type="match status" value="1"/>
</dbReference>
<dbReference type="InterPro" id="IPR011629">
    <property type="entry name" value="CobW-like_C"/>
</dbReference>
<dbReference type="OMA" id="WFDESPK"/>
<evidence type="ECO:0000256" key="1">
    <source>
        <dbReference type="ARBA" id="ARBA00022741"/>
    </source>
</evidence>
<keyword evidence="5" id="KW-0143">Chaperone</keyword>
<dbReference type="STRING" id="564608.C1MZL1"/>
<dbReference type="GO" id="GO:0016787">
    <property type="term" value="F:hydrolase activity"/>
    <property type="evidence" value="ECO:0007669"/>
    <property type="project" value="UniProtKB-KW"/>
</dbReference>
<dbReference type="GeneID" id="9686412"/>
<keyword evidence="4" id="KW-0342">GTP-binding</keyword>
<organism evidence="11">
    <name type="scientific">Micromonas pusilla (strain CCMP1545)</name>
    <name type="common">Picoplanktonic green alga</name>
    <dbReference type="NCBI Taxonomy" id="564608"/>
    <lineage>
        <taxon>Eukaryota</taxon>
        <taxon>Viridiplantae</taxon>
        <taxon>Chlorophyta</taxon>
        <taxon>Mamiellophyceae</taxon>
        <taxon>Mamiellales</taxon>
        <taxon>Mamiellaceae</taxon>
        <taxon>Micromonas</taxon>
    </lineage>
</organism>
<dbReference type="InterPro" id="IPR051316">
    <property type="entry name" value="Zinc-reg_GTPase_activator"/>
</dbReference>
<dbReference type="InterPro" id="IPR036627">
    <property type="entry name" value="CobW-likC_sf"/>
</dbReference>
<name>C1MZL1_MICPC</name>
<dbReference type="CDD" id="cd03112">
    <property type="entry name" value="CobW-like"/>
    <property type="match status" value="1"/>
</dbReference>
<evidence type="ECO:0000256" key="4">
    <source>
        <dbReference type="ARBA" id="ARBA00023134"/>
    </source>
</evidence>
<keyword evidence="11" id="KW-1185">Reference proteome</keyword>
<feature type="domain" description="CobW C-terminal" evidence="9">
    <location>
        <begin position="243"/>
        <end position="329"/>
    </location>
</feature>
<accession>C1MZL1</accession>
<dbReference type="GO" id="GO:0005525">
    <property type="term" value="F:GTP binding"/>
    <property type="evidence" value="ECO:0007669"/>
    <property type="project" value="UniProtKB-KW"/>
</dbReference>
<evidence type="ECO:0000256" key="2">
    <source>
        <dbReference type="ARBA" id="ARBA00022801"/>
    </source>
</evidence>
<keyword evidence="3" id="KW-0862">Zinc</keyword>
<dbReference type="RefSeq" id="XP_003061238.1">
    <property type="nucleotide sequence ID" value="XM_003061192.1"/>
</dbReference>
<evidence type="ECO:0000259" key="9">
    <source>
        <dbReference type="Pfam" id="PF07683"/>
    </source>
</evidence>
<evidence type="ECO:0000259" key="8">
    <source>
        <dbReference type="Pfam" id="PF02492"/>
    </source>
</evidence>
<dbReference type="Gene3D" id="3.30.1220.10">
    <property type="entry name" value="CobW-like, C-terminal domain"/>
    <property type="match status" value="1"/>
</dbReference>
<dbReference type="Gene3D" id="3.40.50.300">
    <property type="entry name" value="P-loop containing nucleotide triphosphate hydrolases"/>
    <property type="match status" value="1"/>
</dbReference>
<dbReference type="AlphaFoldDB" id="C1MZL1"/>
<dbReference type="OrthoDB" id="258627at2759"/>
<feature type="non-terminal residue" evidence="10">
    <location>
        <position position="1"/>
    </location>
</feature>
<dbReference type="SUPFAM" id="SSF90002">
    <property type="entry name" value="Hypothetical protein YjiA, C-terminal domain"/>
    <property type="match status" value="1"/>
</dbReference>
<evidence type="ECO:0000256" key="6">
    <source>
        <dbReference type="ARBA" id="ARBA00034320"/>
    </source>
</evidence>
<dbReference type="KEGG" id="mpp:MICPUCDRAFT_4421"/>